<dbReference type="KEGG" id="vg:29061917"/>
<gene>
    <name evidence="1" type="ORF">KWAN_73</name>
</gene>
<dbReference type="RefSeq" id="YP_009278678.1">
    <property type="nucleotide sequence ID" value="NC_031010.1"/>
</dbReference>
<proteinExistence type="predicted"/>
<name>A0A1B2IDZ5_9CAUD</name>
<reference evidence="1 2" key="1">
    <citation type="submission" date="2016-06" db="EMBL/GenBank/DDBJ databases">
        <authorList>
            <person name="Kjaerup R.B."/>
            <person name="Dalgaard T.S."/>
            <person name="Juul-Madsen H.R."/>
        </authorList>
    </citation>
    <scope>NUCLEOTIDE SEQUENCE [LARGE SCALE GENOMIC DNA]</scope>
</reference>
<organism evidence="1 2">
    <name type="scientific">Erwinia phage vB_EamM_Kwan</name>
    <dbReference type="NCBI Taxonomy" id="1883374"/>
    <lineage>
        <taxon>Viruses</taxon>
        <taxon>Duplodnaviria</taxon>
        <taxon>Heunggongvirae</taxon>
        <taxon>Uroviricota</taxon>
        <taxon>Caudoviricetes</taxon>
        <taxon>Chimalliviridae</taxon>
        <taxon>Wellingtonvirus</taxon>
        <taxon>Wellingtonvirus wellington</taxon>
    </lineage>
</organism>
<accession>A0A1B2IDZ5</accession>
<evidence type="ECO:0000313" key="1">
    <source>
        <dbReference type="EMBL" id="ANZ49425.1"/>
    </source>
</evidence>
<dbReference type="Proteomes" id="UP000202923">
    <property type="component" value="Genome"/>
</dbReference>
<dbReference type="GeneID" id="29061917"/>
<evidence type="ECO:0000313" key="2">
    <source>
        <dbReference type="Proteomes" id="UP000202923"/>
    </source>
</evidence>
<protein>
    <submittedName>
        <fullName evidence="1">Uncharacterized protein</fullName>
    </submittedName>
</protein>
<dbReference type="EMBL" id="KX397369">
    <property type="protein sequence ID" value="ANZ49425.1"/>
    <property type="molecule type" value="Genomic_DNA"/>
</dbReference>
<sequence length="207" mass="23803">MKKMLKRKDFIEHLCEFEGIDLDIVGSPDDEFKQYDGGCNMGKLNLRARAVKLLERLQLHQEIDPKTVYIEMPGGATRGDVMIACESDVRMGALRKLRTDLKDQTRDLRKGREILITQAVRDEFKDIRNGFISMYLFPDAFVIVMKDRHDGSDVFDLQRNMIPVVIGLSSVKEELVLLREVSAKLTEDVFILGGKAYNRAKVFFRED</sequence>